<protein>
    <submittedName>
        <fullName evidence="2">DUF4145 domain-containing protein</fullName>
    </submittedName>
</protein>
<reference evidence="2" key="1">
    <citation type="submission" date="2022-11" db="EMBL/GenBank/DDBJ databases">
        <title>Taxonomic description of a new Pseudomonas species.</title>
        <authorList>
            <person name="Tambong J.T."/>
        </authorList>
    </citation>
    <scope>NUCLEOTIDE SEQUENCE</scope>
    <source>
        <strain evidence="2">S1Bt42</strain>
    </source>
</reference>
<feature type="domain" description="DUF4145" evidence="1">
    <location>
        <begin position="129"/>
        <end position="213"/>
    </location>
</feature>
<gene>
    <name evidence="2" type="ORF">OSC50_12705</name>
</gene>
<sequence length="250" mass="28206">MKLEVFVREFVKGEIPEYPCPSCGKLKLSEKAFVSEADASTKRNGGSEGWEPEYDEYVFSLTLECTGCFETIFVSGDGYVDEEIDVDDHENWSRHLVVKYRPKYFFPALRFIDYPNATPKDVKESVDAAAALFYAHPAASCNSLRMAAEGIVTSLGVPESARGKFVSLEKRIKQLPESSTERNLLDAIRWQGNNGSHSNSIITHADTEDSFNIINLLIEEVYSDRKRKIQELADAINLRKGPVRLHGFRE</sequence>
<proteinExistence type="predicted"/>
<dbReference type="InterPro" id="IPR025285">
    <property type="entry name" value="DUF4145"/>
</dbReference>
<evidence type="ECO:0000313" key="3">
    <source>
        <dbReference type="Proteomes" id="UP001164116"/>
    </source>
</evidence>
<organism evidence="2 3">
    <name type="scientific">Pseudomonas quebecensis</name>
    <dbReference type="NCBI Taxonomy" id="2995174"/>
    <lineage>
        <taxon>Bacteria</taxon>
        <taxon>Pseudomonadati</taxon>
        <taxon>Pseudomonadota</taxon>
        <taxon>Gammaproteobacteria</taxon>
        <taxon>Pseudomonadales</taxon>
        <taxon>Pseudomonadaceae</taxon>
        <taxon>Pseudomonas</taxon>
    </lineage>
</organism>
<keyword evidence="3" id="KW-1185">Reference proteome</keyword>
<dbReference type="Pfam" id="PF13643">
    <property type="entry name" value="DUF4145"/>
    <property type="match status" value="1"/>
</dbReference>
<dbReference type="RefSeq" id="WP_266249153.1">
    <property type="nucleotide sequence ID" value="NZ_CP112866.1"/>
</dbReference>
<evidence type="ECO:0000259" key="1">
    <source>
        <dbReference type="Pfam" id="PF13643"/>
    </source>
</evidence>
<dbReference type="Proteomes" id="UP001164116">
    <property type="component" value="Chromosome"/>
</dbReference>
<name>A0ABY6QNC3_9PSED</name>
<dbReference type="EMBL" id="CP112866">
    <property type="protein sequence ID" value="UZW21155.1"/>
    <property type="molecule type" value="Genomic_DNA"/>
</dbReference>
<evidence type="ECO:0000313" key="2">
    <source>
        <dbReference type="EMBL" id="UZW21155.1"/>
    </source>
</evidence>
<accession>A0ABY6QNC3</accession>